<dbReference type="InterPro" id="IPR050327">
    <property type="entry name" value="Proton-linked_MCT"/>
</dbReference>
<protein>
    <recommendedName>
        <fullName evidence="4">Major facilitator superfamily (MFS) profile domain-containing protein</fullName>
    </recommendedName>
</protein>
<gene>
    <name evidence="5" type="ORF">LSH36_586g01077</name>
</gene>
<feature type="transmembrane region" description="Helical" evidence="3">
    <location>
        <begin position="554"/>
        <end position="571"/>
    </location>
</feature>
<keyword evidence="3" id="KW-0812">Transmembrane</keyword>
<feature type="transmembrane region" description="Helical" evidence="3">
    <location>
        <begin position="155"/>
        <end position="174"/>
    </location>
</feature>
<dbReference type="SUPFAM" id="SSF103473">
    <property type="entry name" value="MFS general substrate transporter"/>
    <property type="match status" value="1"/>
</dbReference>
<feature type="transmembrane region" description="Helical" evidence="3">
    <location>
        <begin position="180"/>
        <end position="203"/>
    </location>
</feature>
<accession>A0AAD9J5C8</accession>
<organism evidence="5 6">
    <name type="scientific">Paralvinella palmiformis</name>
    <dbReference type="NCBI Taxonomy" id="53620"/>
    <lineage>
        <taxon>Eukaryota</taxon>
        <taxon>Metazoa</taxon>
        <taxon>Spiralia</taxon>
        <taxon>Lophotrochozoa</taxon>
        <taxon>Annelida</taxon>
        <taxon>Polychaeta</taxon>
        <taxon>Sedentaria</taxon>
        <taxon>Canalipalpata</taxon>
        <taxon>Terebellida</taxon>
        <taxon>Terebelliformia</taxon>
        <taxon>Alvinellidae</taxon>
        <taxon>Paralvinella</taxon>
    </lineage>
</organism>
<dbReference type="EMBL" id="JAODUP010000587">
    <property type="protein sequence ID" value="KAK2146719.1"/>
    <property type="molecule type" value="Genomic_DNA"/>
</dbReference>
<evidence type="ECO:0000259" key="4">
    <source>
        <dbReference type="PROSITE" id="PS50850"/>
    </source>
</evidence>
<keyword evidence="6" id="KW-1185">Reference proteome</keyword>
<reference evidence="5" key="1">
    <citation type="journal article" date="2023" name="Mol. Biol. Evol.">
        <title>Third-Generation Sequencing Reveals the Adaptive Role of the Epigenome in Three Deep-Sea Polychaetes.</title>
        <authorList>
            <person name="Perez M."/>
            <person name="Aroh O."/>
            <person name="Sun Y."/>
            <person name="Lan Y."/>
            <person name="Juniper S.K."/>
            <person name="Young C.R."/>
            <person name="Angers B."/>
            <person name="Qian P.Y."/>
        </authorList>
    </citation>
    <scope>NUCLEOTIDE SEQUENCE</scope>
    <source>
        <strain evidence="5">P08H-3</strain>
    </source>
</reference>
<feature type="region of interest" description="Disordered" evidence="2">
    <location>
        <begin position="288"/>
        <end position="312"/>
    </location>
</feature>
<feature type="transmembrane region" description="Helical" evidence="3">
    <location>
        <begin position="121"/>
        <end position="143"/>
    </location>
</feature>
<feature type="region of interest" description="Disordered" evidence="2">
    <location>
        <begin position="223"/>
        <end position="268"/>
    </location>
</feature>
<feature type="transmembrane region" description="Helical" evidence="3">
    <location>
        <begin position="458"/>
        <end position="477"/>
    </location>
</feature>
<dbReference type="PROSITE" id="PS50850">
    <property type="entry name" value="MFS"/>
    <property type="match status" value="1"/>
</dbReference>
<feature type="transmembrane region" description="Helical" evidence="3">
    <location>
        <begin position="624"/>
        <end position="644"/>
    </location>
</feature>
<dbReference type="PANTHER" id="PTHR11360:SF306">
    <property type="entry name" value="RE01051P"/>
    <property type="match status" value="1"/>
</dbReference>
<name>A0AAD9J5C8_9ANNE</name>
<feature type="compositionally biased region" description="Polar residues" evidence="2">
    <location>
        <begin position="242"/>
        <end position="260"/>
    </location>
</feature>
<evidence type="ECO:0000256" key="1">
    <source>
        <dbReference type="ARBA" id="ARBA00004141"/>
    </source>
</evidence>
<dbReference type="GO" id="GO:0008028">
    <property type="term" value="F:monocarboxylic acid transmembrane transporter activity"/>
    <property type="evidence" value="ECO:0007669"/>
    <property type="project" value="TreeGrafter"/>
</dbReference>
<feature type="domain" description="Major facilitator superfamily (MFS) profile" evidence="4">
    <location>
        <begin position="456"/>
        <end position="669"/>
    </location>
</feature>
<evidence type="ECO:0000313" key="6">
    <source>
        <dbReference type="Proteomes" id="UP001208570"/>
    </source>
</evidence>
<feature type="transmembrane region" description="Helical" evidence="3">
    <location>
        <begin position="532"/>
        <end position="548"/>
    </location>
</feature>
<dbReference type="Gene3D" id="1.20.1250.20">
    <property type="entry name" value="MFS general substrate transporter like domains"/>
    <property type="match status" value="2"/>
</dbReference>
<dbReference type="InterPro" id="IPR020846">
    <property type="entry name" value="MFS_dom"/>
</dbReference>
<keyword evidence="3" id="KW-0472">Membrane</keyword>
<proteinExistence type="predicted"/>
<dbReference type="Pfam" id="PF07690">
    <property type="entry name" value="MFS_1"/>
    <property type="match status" value="2"/>
</dbReference>
<dbReference type="GO" id="GO:0016020">
    <property type="term" value="C:membrane"/>
    <property type="evidence" value="ECO:0007669"/>
    <property type="project" value="UniProtKB-SubCell"/>
</dbReference>
<comment type="subcellular location">
    <subcellularLocation>
        <location evidence="1">Membrane</location>
        <topology evidence="1">Multi-pass membrane protein</topology>
    </subcellularLocation>
</comment>
<feature type="transmembrane region" description="Helical" evidence="3">
    <location>
        <begin position="96"/>
        <end position="115"/>
    </location>
</feature>
<sequence length="669" mass="72869">MAISRSKGYQITTNIPETGVPDGGWGWVIVCCSFVNHLLLEGYIRSFGLIYLQILDRYHANPVAITWIHASFNVIQQLGIGPFLGFLVKRFTCRKLAICGGFTFSIAFLMTAFSPSIYVMYFTYSVVGGLGSGLIYLPIVIIVQDYFDKKRGKAMGLAALGAATGTFIMPMVISVLFREYGFIGCLMIMAAIGLNHCFVASFYRPLPLNAICDTAVAVPTPKDEQANVRNNGEGATGKTVVNYDNPNYQEDDSTQNSTSDEPMDNNGGISVTKCEMEDKNEIVTFASSDGCGEREDGLSNGGMPQRDTETGSQIIPENESNKINRRFSEKELISAEKVRINTMSDGELTSLESKVNLHTIQNESKTMKISQDVGMEMSGCFREGIEQESGVQQTYDITNKNIQLRKRFEANNENKSLCNDRAADDAISNYKTPTSGSRKSAETAKLRLAKKIKPNLSIFKNLSFVLYGFLLFTIPSANTATFTFLPGLAKENGIPSIKSATLISIIGAANAVGTLAIGFLFDVPLVRRHRRMFHSILGVLLGVSQLVVANTRSFVAMSAVGCWYGIALAGVMGQRATALSQYVSSTQVPTALGYMTMFQGLGNLVGLTLQGFLKDVSGTYSTCFYYGGSVVTLSSTLLSCEYIISKNTSRKDDRNQELPTTGCANPSVL</sequence>
<evidence type="ECO:0000256" key="3">
    <source>
        <dbReference type="SAM" id="Phobius"/>
    </source>
</evidence>
<dbReference type="InterPro" id="IPR036259">
    <property type="entry name" value="MFS_trans_sf"/>
</dbReference>
<evidence type="ECO:0000256" key="2">
    <source>
        <dbReference type="SAM" id="MobiDB-lite"/>
    </source>
</evidence>
<keyword evidence="3" id="KW-1133">Transmembrane helix</keyword>
<comment type="caution">
    <text evidence="5">The sequence shown here is derived from an EMBL/GenBank/DDBJ whole genome shotgun (WGS) entry which is preliminary data.</text>
</comment>
<feature type="transmembrane region" description="Helical" evidence="3">
    <location>
        <begin position="497"/>
        <end position="520"/>
    </location>
</feature>
<evidence type="ECO:0000313" key="5">
    <source>
        <dbReference type="EMBL" id="KAK2146719.1"/>
    </source>
</evidence>
<dbReference type="AlphaFoldDB" id="A0AAD9J5C8"/>
<dbReference type="Proteomes" id="UP001208570">
    <property type="component" value="Unassembled WGS sequence"/>
</dbReference>
<dbReference type="PANTHER" id="PTHR11360">
    <property type="entry name" value="MONOCARBOXYLATE TRANSPORTER"/>
    <property type="match status" value="1"/>
</dbReference>
<dbReference type="InterPro" id="IPR011701">
    <property type="entry name" value="MFS"/>
</dbReference>
<feature type="transmembrane region" description="Helical" evidence="3">
    <location>
        <begin position="592"/>
        <end position="612"/>
    </location>
</feature>